<protein>
    <submittedName>
        <fullName evidence="1">Uncharacterized protein</fullName>
    </submittedName>
</protein>
<reference evidence="1" key="1">
    <citation type="journal article" date="2015" name="Nature">
        <title>Complex archaea that bridge the gap between prokaryotes and eukaryotes.</title>
        <authorList>
            <person name="Spang A."/>
            <person name="Saw J.H."/>
            <person name="Jorgensen S.L."/>
            <person name="Zaremba-Niedzwiedzka K."/>
            <person name="Martijn J."/>
            <person name="Lind A.E."/>
            <person name="van Eijk R."/>
            <person name="Schleper C."/>
            <person name="Guy L."/>
            <person name="Ettema T.J."/>
        </authorList>
    </citation>
    <scope>NUCLEOTIDE SEQUENCE</scope>
</reference>
<accession>A0A0F9H5T6</accession>
<name>A0A0F9H5T6_9ZZZZ</name>
<organism evidence="1">
    <name type="scientific">marine sediment metagenome</name>
    <dbReference type="NCBI Taxonomy" id="412755"/>
    <lineage>
        <taxon>unclassified sequences</taxon>
        <taxon>metagenomes</taxon>
        <taxon>ecological metagenomes</taxon>
    </lineage>
</organism>
<comment type="caution">
    <text evidence="1">The sequence shown here is derived from an EMBL/GenBank/DDBJ whole genome shotgun (WGS) entry which is preliminary data.</text>
</comment>
<proteinExistence type="predicted"/>
<dbReference type="EMBL" id="LAZR01016000">
    <property type="protein sequence ID" value="KKM06410.1"/>
    <property type="molecule type" value="Genomic_DNA"/>
</dbReference>
<dbReference type="AlphaFoldDB" id="A0A0F9H5T6"/>
<gene>
    <name evidence="1" type="ORF">LCGC14_1744270</name>
</gene>
<sequence length="145" mass="16036">MALPKIVYDAGAGNVTLQFVRGPQRFQCGYQTRAHDNLATSGIRERVLEGNDILIAFGMVHMRVEGDLPEWSAFMKWALGGGQFDFYPDADLPDYYHCVSDDEGFAPQWTAPGQYAAGFQWRVVPDGQAPGDPSEVIQRFYGVGA</sequence>
<evidence type="ECO:0000313" key="1">
    <source>
        <dbReference type="EMBL" id="KKM06410.1"/>
    </source>
</evidence>